<dbReference type="EMBL" id="MK072515">
    <property type="protein sequence ID" value="AYV86771.1"/>
    <property type="molecule type" value="Genomic_DNA"/>
</dbReference>
<name>A0A3G5AJQ3_9VIRU</name>
<proteinExistence type="predicted"/>
<protein>
    <submittedName>
        <fullName evidence="1">Uncharacterized protein</fullName>
    </submittedName>
</protein>
<gene>
    <name evidence="1" type="ORF">Sylvanvirus9_1</name>
</gene>
<organism evidence="1">
    <name type="scientific">Sylvanvirus sp</name>
    <dbReference type="NCBI Taxonomy" id="2487774"/>
    <lineage>
        <taxon>Viruses</taxon>
    </lineage>
</organism>
<accession>A0A3G5AJQ3</accession>
<evidence type="ECO:0000313" key="1">
    <source>
        <dbReference type="EMBL" id="AYV86771.1"/>
    </source>
</evidence>
<reference evidence="1" key="1">
    <citation type="submission" date="2018-10" db="EMBL/GenBank/DDBJ databases">
        <title>Hidden diversity of soil giant viruses.</title>
        <authorList>
            <person name="Schulz F."/>
            <person name="Alteio L."/>
            <person name="Goudeau D."/>
            <person name="Ryan E.M."/>
            <person name="Malmstrom R.R."/>
            <person name="Blanchard J."/>
            <person name="Woyke T."/>
        </authorList>
    </citation>
    <scope>NUCLEOTIDE SEQUENCE</scope>
    <source>
        <strain evidence="1">SYV1</strain>
    </source>
</reference>
<sequence length="166" mass="19296">MQELFKDHQWLFEEFKQVLNTSPVSKKRSIGIESLQKIQDQIQDKMPSSGIFIKWITSLQGLVLTFHSETHTPYVAMFRKQIGTHDSLLDFKPGCWVTFDITPRSQRLINVDVVADMDDDIKDEMNGDKDTNISSNPLQLTVYGSFDQIAKDNPWHPQWSYQCSWI</sequence>